<sequence>MNITIPYAVADFADLRERGFYSSLWKMLKKLLDALVMTGIPGTDFHNDCHIIKFKYFKSKEVTEVKK</sequence>
<dbReference type="EMBL" id="FQVD01000008">
    <property type="protein sequence ID" value="SHE94140.1"/>
    <property type="molecule type" value="Genomic_DNA"/>
</dbReference>
<organism evidence="1 2">
    <name type="scientific">Bacteroides faecichinchillae</name>
    <dbReference type="NCBI Taxonomy" id="871325"/>
    <lineage>
        <taxon>Bacteria</taxon>
        <taxon>Pseudomonadati</taxon>
        <taxon>Bacteroidota</taxon>
        <taxon>Bacteroidia</taxon>
        <taxon>Bacteroidales</taxon>
        <taxon>Bacteroidaceae</taxon>
        <taxon>Bacteroides</taxon>
    </lineage>
</organism>
<dbReference type="RefSeq" id="WP_025074279.1">
    <property type="nucleotide sequence ID" value="NZ_FQVD01000008.1"/>
</dbReference>
<dbReference type="AlphaFoldDB" id="A0A1M4XL19"/>
<proteinExistence type="predicted"/>
<evidence type="ECO:0000313" key="2">
    <source>
        <dbReference type="Proteomes" id="UP000184436"/>
    </source>
</evidence>
<gene>
    <name evidence="1" type="ORF">SAMN05444349_108116</name>
</gene>
<dbReference type="STRING" id="871325.SAMN05444349_108116"/>
<accession>A0A1M4XL19</accession>
<protein>
    <submittedName>
        <fullName evidence="1">Uncharacterized protein</fullName>
    </submittedName>
</protein>
<dbReference type="OrthoDB" id="1038636at2"/>
<dbReference type="Proteomes" id="UP000184436">
    <property type="component" value="Unassembled WGS sequence"/>
</dbReference>
<evidence type="ECO:0000313" key="1">
    <source>
        <dbReference type="EMBL" id="SHE94140.1"/>
    </source>
</evidence>
<keyword evidence="2" id="KW-1185">Reference proteome</keyword>
<reference evidence="1 2" key="1">
    <citation type="submission" date="2016-11" db="EMBL/GenBank/DDBJ databases">
        <authorList>
            <person name="Jaros S."/>
            <person name="Januszkiewicz K."/>
            <person name="Wedrychowicz H."/>
        </authorList>
    </citation>
    <scope>NUCLEOTIDE SEQUENCE [LARGE SCALE GENOMIC DNA]</scope>
    <source>
        <strain evidence="1 2">DSM 26883</strain>
    </source>
</reference>
<name>A0A1M4XL19_9BACE</name>